<dbReference type="Pfam" id="PF08713">
    <property type="entry name" value="DNA_alkylation"/>
    <property type="match status" value="1"/>
</dbReference>
<dbReference type="eggNOG" id="COG4335">
    <property type="taxonomic scope" value="Bacteria"/>
</dbReference>
<name>A0A073ITQ0_9BACT</name>
<dbReference type="AlphaFoldDB" id="A0A073ITQ0"/>
<evidence type="ECO:0000313" key="1">
    <source>
        <dbReference type="EMBL" id="KEJ92861.1"/>
    </source>
</evidence>
<proteinExistence type="predicted"/>
<dbReference type="Gene3D" id="1.25.40.290">
    <property type="entry name" value="ARM repeat domains"/>
    <property type="match status" value="1"/>
</dbReference>
<accession>A0A073ITQ0</accession>
<keyword evidence="2" id="KW-1185">Reference proteome</keyword>
<dbReference type="OrthoDB" id="9797162at2"/>
<comment type="caution">
    <text evidence="1">The sequence shown here is derived from an EMBL/GenBank/DDBJ whole genome shotgun (WGS) entry which is preliminary data.</text>
</comment>
<keyword evidence="1" id="KW-0418">Kinase</keyword>
<gene>
    <name evidence="1" type="ORF">EH55_00600</name>
</gene>
<protein>
    <submittedName>
        <fullName evidence="1">Phosphomethylpyrimidine kinase</fullName>
    </submittedName>
</protein>
<organism evidence="1 2">
    <name type="scientific">Synergistes jonesii</name>
    <dbReference type="NCBI Taxonomy" id="2754"/>
    <lineage>
        <taxon>Bacteria</taxon>
        <taxon>Thermotogati</taxon>
        <taxon>Synergistota</taxon>
        <taxon>Synergistia</taxon>
        <taxon>Synergistales</taxon>
        <taxon>Synergistaceae</taxon>
        <taxon>Synergistes</taxon>
    </lineage>
</organism>
<reference evidence="1 2" key="1">
    <citation type="submission" date="2014-04" db="EMBL/GenBank/DDBJ databases">
        <title>Draft Genome Sequence of Synergistes jonesii.</title>
        <authorList>
            <person name="Coil D.A."/>
            <person name="Eisen J.A."/>
            <person name="Holland-Moritz H.E."/>
        </authorList>
    </citation>
    <scope>NUCLEOTIDE SEQUENCE [LARGE SCALE GENOMIC DNA]</scope>
    <source>
        <strain evidence="1 2">78-1</strain>
    </source>
</reference>
<dbReference type="InterPro" id="IPR014825">
    <property type="entry name" value="DNA_alkylation"/>
</dbReference>
<dbReference type="EMBL" id="JMKI01000014">
    <property type="protein sequence ID" value="KEJ92861.1"/>
    <property type="molecule type" value="Genomic_DNA"/>
</dbReference>
<keyword evidence="1" id="KW-0808">Transferase</keyword>
<dbReference type="Proteomes" id="UP000027665">
    <property type="component" value="Unassembled WGS sequence"/>
</dbReference>
<dbReference type="GO" id="GO:0016301">
    <property type="term" value="F:kinase activity"/>
    <property type="evidence" value="ECO:0007669"/>
    <property type="project" value="UniProtKB-KW"/>
</dbReference>
<dbReference type="PATRIC" id="fig|2754.20.peg.2608"/>
<dbReference type="InterPro" id="IPR016024">
    <property type="entry name" value="ARM-type_fold"/>
</dbReference>
<sequence length="211" mass="24694">MEKYIMTLEEKFSKISNGYKEIEMRAAADFKSYGREKIAGLARKAYRSDVYQVRMYGVFLFGYISDDDAILKFLKEEVSKDENWRVQEILAKSFDEHCKIVGYENSLAIIEEWLSSDNPNTRRAAAEGLRIWTGRAYFKDNPNEAIKLLSRLNGDESEYVRKSVGNALRDISKKYPELVEKELNSWDISNKRVAQVYKLAYRRIKDNDPER</sequence>
<dbReference type="GeneID" id="90983049"/>
<dbReference type="STRING" id="2754.EH55_00600"/>
<dbReference type="Gene3D" id="1.10.1240.70">
    <property type="match status" value="1"/>
</dbReference>
<dbReference type="RefSeq" id="WP_037974974.1">
    <property type="nucleotide sequence ID" value="NZ_JAWRIX010000035.1"/>
</dbReference>
<evidence type="ECO:0000313" key="2">
    <source>
        <dbReference type="Proteomes" id="UP000027665"/>
    </source>
</evidence>
<dbReference type="SUPFAM" id="SSF48371">
    <property type="entry name" value="ARM repeat"/>
    <property type="match status" value="1"/>
</dbReference>